<dbReference type="Proteomes" id="UP000663499">
    <property type="component" value="Chromosome"/>
</dbReference>
<keyword evidence="2" id="KW-1185">Reference proteome</keyword>
<evidence type="ECO:0000313" key="1">
    <source>
        <dbReference type="EMBL" id="QSX07881.1"/>
    </source>
</evidence>
<reference evidence="1" key="1">
    <citation type="submission" date="2021-03" db="EMBL/GenBank/DDBJ databases">
        <title>Alkalibacter marinus sp. nov., isolated from tidal flat sediment.</title>
        <authorList>
            <person name="Namirimu T."/>
            <person name="Yang J.-A."/>
            <person name="Yang S.-H."/>
            <person name="Kim Y.-J."/>
            <person name="Kwon K.K."/>
        </authorList>
    </citation>
    <scope>NUCLEOTIDE SEQUENCE</scope>
    <source>
        <strain evidence="1">ES005</strain>
    </source>
</reference>
<accession>A0A974XDX2</accession>
<name>A0A974XDX2_9FIRM</name>
<dbReference type="InterPro" id="IPR014958">
    <property type="entry name" value="DGC"/>
</dbReference>
<dbReference type="RefSeq" id="WP_207299223.1">
    <property type="nucleotide sequence ID" value="NZ_CP071444.1"/>
</dbReference>
<dbReference type="AlphaFoldDB" id="A0A974XDX2"/>
<evidence type="ECO:0008006" key="3">
    <source>
        <dbReference type="Google" id="ProtNLM"/>
    </source>
</evidence>
<organism evidence="1 2">
    <name type="scientific">Alkalibacter rhizosphaerae</name>
    <dbReference type="NCBI Taxonomy" id="2815577"/>
    <lineage>
        <taxon>Bacteria</taxon>
        <taxon>Bacillati</taxon>
        <taxon>Bacillota</taxon>
        <taxon>Clostridia</taxon>
        <taxon>Eubacteriales</taxon>
        <taxon>Eubacteriaceae</taxon>
        <taxon>Alkalibacter</taxon>
    </lineage>
</organism>
<proteinExistence type="predicted"/>
<dbReference type="Pfam" id="PF08859">
    <property type="entry name" value="DGC"/>
    <property type="match status" value="1"/>
</dbReference>
<dbReference type="EMBL" id="CP071444">
    <property type="protein sequence ID" value="QSX07881.1"/>
    <property type="molecule type" value="Genomic_DNA"/>
</dbReference>
<sequence>MEKRNVATCPGICNLARLTQDSAEVFAQETEGHFVKTAGRAAQVRKKVAEAKGEDREWVLIQGCENHCGEKFLAKEDIEAKAIFTVADTGIHRGIHVVYSDEDIQFVAGEIHKNMQK</sequence>
<evidence type="ECO:0000313" key="2">
    <source>
        <dbReference type="Proteomes" id="UP000663499"/>
    </source>
</evidence>
<gene>
    <name evidence="1" type="ORF">J0B03_08680</name>
</gene>
<dbReference type="KEGG" id="alka:J0B03_08680"/>
<protein>
    <recommendedName>
        <fullName evidence="3">DGC domain protein</fullName>
    </recommendedName>
</protein>